<dbReference type="SUPFAM" id="SSF52172">
    <property type="entry name" value="CheY-like"/>
    <property type="match status" value="1"/>
</dbReference>
<dbReference type="InterPro" id="IPR011006">
    <property type="entry name" value="CheY-like_superfamily"/>
</dbReference>
<dbReference type="GO" id="GO:0003677">
    <property type="term" value="F:DNA binding"/>
    <property type="evidence" value="ECO:0007669"/>
    <property type="project" value="InterPro"/>
</dbReference>
<dbReference type="Proteomes" id="UP000294829">
    <property type="component" value="Unassembled WGS sequence"/>
</dbReference>
<sequence>MGNEPSADIMSTREAANYLDVSVRTVQLWVENGCLQAWKTPGGHRRILRHSVEEMMEARQTRDSTSEFFEILICEDDDINCRLIELQLSSLGQGVRIRTVSNGFEALIRIGERCPHLLITDIVMPSMDGIQMLDALQKITLGHTMHIVVVTGLNEDELKQRGGLPVGITHFSKPVPFTQLLRLISIYMEIRHVYGKPERVKEPLLAN</sequence>
<dbReference type="EMBL" id="SMYL01000001">
    <property type="protein sequence ID" value="TDK68727.1"/>
    <property type="molecule type" value="Genomic_DNA"/>
</dbReference>
<dbReference type="Gene3D" id="3.40.50.2300">
    <property type="match status" value="1"/>
</dbReference>
<gene>
    <name evidence="4" type="ORF">E2I14_04125</name>
</gene>
<organism evidence="4 5">
    <name type="scientific">Sapientia aquatica</name>
    <dbReference type="NCBI Taxonomy" id="1549640"/>
    <lineage>
        <taxon>Bacteria</taxon>
        <taxon>Pseudomonadati</taxon>
        <taxon>Pseudomonadota</taxon>
        <taxon>Betaproteobacteria</taxon>
        <taxon>Burkholderiales</taxon>
        <taxon>Oxalobacteraceae</taxon>
        <taxon>Sapientia</taxon>
    </lineage>
</organism>
<dbReference type="GO" id="GO:0000160">
    <property type="term" value="P:phosphorelay signal transduction system"/>
    <property type="evidence" value="ECO:0007669"/>
    <property type="project" value="InterPro"/>
</dbReference>
<dbReference type="InterPro" id="IPR010093">
    <property type="entry name" value="SinI_DNA-bd"/>
</dbReference>
<name>A0A4R5W6H4_9BURK</name>
<proteinExistence type="predicted"/>
<accession>A0A4R5W6H4</accession>
<evidence type="ECO:0000259" key="3">
    <source>
        <dbReference type="PROSITE" id="PS50110"/>
    </source>
</evidence>
<dbReference type="InterPro" id="IPR009061">
    <property type="entry name" value="DNA-bd_dom_put_sf"/>
</dbReference>
<dbReference type="Gene3D" id="1.10.1660.10">
    <property type="match status" value="1"/>
</dbReference>
<evidence type="ECO:0000256" key="1">
    <source>
        <dbReference type="ARBA" id="ARBA00022553"/>
    </source>
</evidence>
<dbReference type="InterPro" id="IPR050595">
    <property type="entry name" value="Bact_response_regulator"/>
</dbReference>
<dbReference type="SUPFAM" id="SSF46955">
    <property type="entry name" value="Putative DNA-binding domain"/>
    <property type="match status" value="1"/>
</dbReference>
<dbReference type="SMART" id="SM00448">
    <property type="entry name" value="REC"/>
    <property type="match status" value="1"/>
</dbReference>
<comment type="caution">
    <text evidence="4">The sequence shown here is derived from an EMBL/GenBank/DDBJ whole genome shotgun (WGS) entry which is preliminary data.</text>
</comment>
<dbReference type="Pfam" id="PF00072">
    <property type="entry name" value="Response_reg"/>
    <property type="match status" value="1"/>
</dbReference>
<feature type="modified residue" description="4-aspartylphosphate" evidence="2">
    <location>
        <position position="121"/>
    </location>
</feature>
<protein>
    <submittedName>
        <fullName evidence="4">Response regulator</fullName>
    </submittedName>
</protein>
<evidence type="ECO:0000313" key="5">
    <source>
        <dbReference type="Proteomes" id="UP000294829"/>
    </source>
</evidence>
<dbReference type="InterPro" id="IPR041657">
    <property type="entry name" value="HTH_17"/>
</dbReference>
<dbReference type="PROSITE" id="PS50110">
    <property type="entry name" value="RESPONSE_REGULATORY"/>
    <property type="match status" value="1"/>
</dbReference>
<dbReference type="CDD" id="cd17546">
    <property type="entry name" value="REC_hyHK_CKI1_RcsC-like"/>
    <property type="match status" value="1"/>
</dbReference>
<dbReference type="InterPro" id="IPR001789">
    <property type="entry name" value="Sig_transdc_resp-reg_receiver"/>
</dbReference>
<feature type="domain" description="Response regulatory" evidence="3">
    <location>
        <begin position="70"/>
        <end position="188"/>
    </location>
</feature>
<dbReference type="OrthoDB" id="5416564at2"/>
<dbReference type="NCBIfam" id="TIGR01764">
    <property type="entry name" value="excise"/>
    <property type="match status" value="1"/>
</dbReference>
<dbReference type="CDD" id="cd04762">
    <property type="entry name" value="HTH_MerR-trunc"/>
    <property type="match status" value="1"/>
</dbReference>
<keyword evidence="1 2" id="KW-0597">Phosphoprotein</keyword>
<reference evidence="4 5" key="1">
    <citation type="submission" date="2019-03" db="EMBL/GenBank/DDBJ databases">
        <title>Sapientia aquatica gen. nov., sp. nov., isolated from a crater lake.</title>
        <authorList>
            <person name="Felfoldi T."/>
            <person name="Szabo A."/>
            <person name="Toth E."/>
            <person name="Schumann P."/>
            <person name="Keki Z."/>
            <person name="Marialigeti K."/>
            <person name="Mathe I."/>
        </authorList>
    </citation>
    <scope>NUCLEOTIDE SEQUENCE [LARGE SCALE GENOMIC DNA]</scope>
    <source>
        <strain evidence="4 5">SA-152</strain>
    </source>
</reference>
<dbReference type="PANTHER" id="PTHR44591:SF3">
    <property type="entry name" value="RESPONSE REGULATORY DOMAIN-CONTAINING PROTEIN"/>
    <property type="match status" value="1"/>
</dbReference>
<dbReference type="AlphaFoldDB" id="A0A4R5W6H4"/>
<evidence type="ECO:0000256" key="2">
    <source>
        <dbReference type="PROSITE-ProRule" id="PRU00169"/>
    </source>
</evidence>
<evidence type="ECO:0000313" key="4">
    <source>
        <dbReference type="EMBL" id="TDK68727.1"/>
    </source>
</evidence>
<keyword evidence="5" id="KW-1185">Reference proteome</keyword>
<dbReference type="Pfam" id="PF12728">
    <property type="entry name" value="HTH_17"/>
    <property type="match status" value="1"/>
</dbReference>
<dbReference type="RefSeq" id="WP_133325651.1">
    <property type="nucleotide sequence ID" value="NZ_SMYL01000001.1"/>
</dbReference>
<dbReference type="PANTHER" id="PTHR44591">
    <property type="entry name" value="STRESS RESPONSE REGULATOR PROTEIN 1"/>
    <property type="match status" value="1"/>
</dbReference>